<dbReference type="PROSITE" id="PS51257">
    <property type="entry name" value="PROKAR_LIPOPROTEIN"/>
    <property type="match status" value="1"/>
</dbReference>
<dbReference type="InterPro" id="IPR046535">
    <property type="entry name" value="DUF6600"/>
</dbReference>
<dbReference type="RefSeq" id="WP_394826339.1">
    <property type="nucleotide sequence ID" value="NZ_CP089984.1"/>
</dbReference>
<name>A0ABZ2M5C9_9BACT</name>
<protein>
    <submittedName>
        <fullName evidence="2">Uncharacterized protein</fullName>
    </submittedName>
</protein>
<accession>A0ABZ2M5C9</accession>
<proteinExistence type="predicted"/>
<feature type="region of interest" description="Disordered" evidence="1">
    <location>
        <begin position="475"/>
        <end position="497"/>
    </location>
</feature>
<gene>
    <name evidence="2" type="ORF">LZC94_05390</name>
</gene>
<dbReference type="Pfam" id="PF20245">
    <property type="entry name" value="DUF6600"/>
    <property type="match status" value="1"/>
</dbReference>
<sequence>MKVGWFRIASGSIAPLALLLVGCAERYEEAEYPRQPAQAATEPIHTSSTGATLEGTAPGKRDPNEIAIGVDERAYADTDPTALTEFRATLEPYGTWSDDPSYGTVWVPSIATVGPDFAPYVSAGHWVYDDDWIWVSDYSWGWAPFHYGRWVNIPGRGWAWIPGRTYRGAWVTWRVGYGPYDYVGWSAMPPTWYWRGGYAVGFYVAPPPTYYYCPHRDIFSPAVGTRIVPPARIPAIAAATKPYMPADPAVANGRVVTVPGASADASGRTPAQPGVGGMGRSGGYGPPPSALGIPESAVVHPGSRDSGLDRARAMAVPSTAVAVGARPPQGFAHVEGPSGAGRVVTGPQLLPSMPDGRGARMGPNGPVASGPIRLPDHGGGPIYVGPHGRAIPPSPGSPPYIGPNAYALPPSAGSHYVPPRSPYALPPFPSSGPTFPSSAIRPGVVISNPYQAPTYVPPAPPVFHTPPSMPMFQGGGGMHMGGSPSVGAGPGQVITRP</sequence>
<feature type="region of interest" description="Disordered" evidence="1">
    <location>
        <begin position="34"/>
        <end position="64"/>
    </location>
</feature>
<dbReference type="Proteomes" id="UP001370348">
    <property type="component" value="Chromosome"/>
</dbReference>
<evidence type="ECO:0000313" key="2">
    <source>
        <dbReference type="EMBL" id="WXB16710.1"/>
    </source>
</evidence>
<evidence type="ECO:0000256" key="1">
    <source>
        <dbReference type="SAM" id="MobiDB-lite"/>
    </source>
</evidence>
<evidence type="ECO:0000313" key="3">
    <source>
        <dbReference type="Proteomes" id="UP001370348"/>
    </source>
</evidence>
<keyword evidence="3" id="KW-1185">Reference proteome</keyword>
<reference evidence="2 3" key="1">
    <citation type="submission" date="2021-12" db="EMBL/GenBank/DDBJ databases">
        <title>Discovery of the Pendulisporaceae a myxobacterial family with distinct sporulation behavior and unique specialized metabolism.</title>
        <authorList>
            <person name="Garcia R."/>
            <person name="Popoff A."/>
            <person name="Bader C.D."/>
            <person name="Loehr J."/>
            <person name="Walesch S."/>
            <person name="Walt C."/>
            <person name="Boldt J."/>
            <person name="Bunk B."/>
            <person name="Haeckl F.J.F.P.J."/>
            <person name="Gunesch A.P."/>
            <person name="Birkelbach J."/>
            <person name="Nuebel U."/>
            <person name="Pietschmann T."/>
            <person name="Bach T."/>
            <person name="Mueller R."/>
        </authorList>
    </citation>
    <scope>NUCLEOTIDE SEQUENCE [LARGE SCALE GENOMIC DNA]</scope>
    <source>
        <strain evidence="2 3">MSr11954</strain>
    </source>
</reference>
<organism evidence="2 3">
    <name type="scientific">Pendulispora albinea</name>
    <dbReference type="NCBI Taxonomy" id="2741071"/>
    <lineage>
        <taxon>Bacteria</taxon>
        <taxon>Pseudomonadati</taxon>
        <taxon>Myxococcota</taxon>
        <taxon>Myxococcia</taxon>
        <taxon>Myxococcales</taxon>
        <taxon>Sorangiineae</taxon>
        <taxon>Pendulisporaceae</taxon>
        <taxon>Pendulispora</taxon>
    </lineage>
</organism>
<dbReference type="EMBL" id="CP089984">
    <property type="protein sequence ID" value="WXB16710.1"/>
    <property type="molecule type" value="Genomic_DNA"/>
</dbReference>